<evidence type="ECO:0000256" key="1">
    <source>
        <dbReference type="ARBA" id="ARBA00008642"/>
    </source>
</evidence>
<evidence type="ECO:0000256" key="8">
    <source>
        <dbReference type="ARBA" id="ARBA00023315"/>
    </source>
</evidence>
<comment type="domain">
    <text evidence="9">The last Arg residue of the ACP-binding site is essential for the weak association between ACP/AcpP and FabH.</text>
</comment>
<dbReference type="InterPro" id="IPR016039">
    <property type="entry name" value="Thiolase-like"/>
</dbReference>
<dbReference type="PANTHER" id="PTHR34069">
    <property type="entry name" value="3-OXOACYL-[ACYL-CARRIER-PROTEIN] SYNTHASE 3"/>
    <property type="match status" value="1"/>
</dbReference>
<dbReference type="SUPFAM" id="SSF53901">
    <property type="entry name" value="Thiolase-like"/>
    <property type="match status" value="1"/>
</dbReference>
<dbReference type="Pfam" id="PF08541">
    <property type="entry name" value="ACP_syn_III_C"/>
    <property type="match status" value="1"/>
</dbReference>
<evidence type="ECO:0000259" key="11">
    <source>
        <dbReference type="Pfam" id="PF08545"/>
    </source>
</evidence>
<feature type="region of interest" description="ACP-binding" evidence="9">
    <location>
        <begin position="261"/>
        <end position="265"/>
    </location>
</feature>
<comment type="subcellular location">
    <subcellularLocation>
        <location evidence="9">Cytoplasm</location>
    </subcellularLocation>
</comment>
<dbReference type="HAMAP" id="MF_01815">
    <property type="entry name" value="FabH"/>
    <property type="match status" value="1"/>
</dbReference>
<evidence type="ECO:0000256" key="2">
    <source>
        <dbReference type="ARBA" id="ARBA00022490"/>
    </source>
</evidence>
<keyword evidence="6 9" id="KW-0443">Lipid metabolism</keyword>
<feature type="domain" description="Beta-ketoacyl-[acyl-carrier-protein] synthase III N-terminal" evidence="11">
    <location>
        <begin position="117"/>
        <end position="195"/>
    </location>
</feature>
<proteinExistence type="inferred from homology"/>
<dbReference type="GO" id="GO:0033818">
    <property type="term" value="F:beta-ketoacyl-acyl-carrier-protein synthase III activity"/>
    <property type="evidence" value="ECO:0007669"/>
    <property type="project" value="UniProtKB-EC"/>
</dbReference>
<keyword evidence="2 9" id="KW-0963">Cytoplasm</keyword>
<dbReference type="NCBIfam" id="NF006829">
    <property type="entry name" value="PRK09352.1"/>
    <property type="match status" value="1"/>
</dbReference>
<evidence type="ECO:0000259" key="10">
    <source>
        <dbReference type="Pfam" id="PF08541"/>
    </source>
</evidence>
<dbReference type="Proteomes" id="UP001229346">
    <property type="component" value="Unassembled WGS sequence"/>
</dbReference>
<dbReference type="InterPro" id="IPR013751">
    <property type="entry name" value="ACP_syn_III_N"/>
</dbReference>
<evidence type="ECO:0000256" key="9">
    <source>
        <dbReference type="HAMAP-Rule" id="MF_01815"/>
    </source>
</evidence>
<keyword evidence="9" id="KW-0511">Multifunctional enzyme</keyword>
<organism evidence="12 13">
    <name type="scientific">Paenibacillus harenae</name>
    <dbReference type="NCBI Taxonomy" id="306543"/>
    <lineage>
        <taxon>Bacteria</taxon>
        <taxon>Bacillati</taxon>
        <taxon>Bacillota</taxon>
        <taxon>Bacilli</taxon>
        <taxon>Bacillales</taxon>
        <taxon>Paenibacillaceae</taxon>
        <taxon>Paenibacillus</taxon>
    </lineage>
</organism>
<keyword evidence="7 9" id="KW-0275">Fatty acid biosynthesis</keyword>
<evidence type="ECO:0000313" key="13">
    <source>
        <dbReference type="Proteomes" id="UP001229346"/>
    </source>
</evidence>
<dbReference type="PANTHER" id="PTHR34069:SF2">
    <property type="entry name" value="BETA-KETOACYL-[ACYL-CARRIER-PROTEIN] SYNTHASE III"/>
    <property type="match status" value="1"/>
</dbReference>
<evidence type="ECO:0000313" key="12">
    <source>
        <dbReference type="EMBL" id="MDQ0114404.1"/>
    </source>
</evidence>
<comment type="function">
    <text evidence="9">Catalyzes the condensation reaction of fatty acid synthesis by the addition to an acyl acceptor of two carbons from malonyl-ACP. Catalyzes the first condensation reaction which initiates fatty acid synthesis and may therefore play a role in governing the total rate of fatty acid production. Possesses both acetoacetyl-ACP synthase and acetyl transacylase activities. Its substrate specificity determines the biosynthesis of branched-chain and/or straight-chain of fatty acids.</text>
</comment>
<comment type="caution">
    <text evidence="12">The sequence shown here is derived from an EMBL/GenBank/DDBJ whole genome shotgun (WGS) entry which is preliminary data.</text>
</comment>
<evidence type="ECO:0000256" key="5">
    <source>
        <dbReference type="ARBA" id="ARBA00022832"/>
    </source>
</evidence>
<gene>
    <name evidence="9" type="primary">fabH</name>
    <name evidence="12" type="ORF">J2T15_003859</name>
</gene>
<comment type="catalytic activity">
    <reaction evidence="9">
        <text>malonyl-[ACP] + acetyl-CoA + H(+) = 3-oxobutanoyl-[ACP] + CO2 + CoA</text>
        <dbReference type="Rhea" id="RHEA:12080"/>
        <dbReference type="Rhea" id="RHEA-COMP:9623"/>
        <dbReference type="Rhea" id="RHEA-COMP:9625"/>
        <dbReference type="ChEBI" id="CHEBI:15378"/>
        <dbReference type="ChEBI" id="CHEBI:16526"/>
        <dbReference type="ChEBI" id="CHEBI:57287"/>
        <dbReference type="ChEBI" id="CHEBI:57288"/>
        <dbReference type="ChEBI" id="CHEBI:78449"/>
        <dbReference type="ChEBI" id="CHEBI:78450"/>
        <dbReference type="EC" id="2.3.1.180"/>
    </reaction>
</comment>
<protein>
    <recommendedName>
        <fullName evidence="9">Beta-ketoacyl-[acyl-carrier-protein] synthase III</fullName>
        <shortName evidence="9">Beta-ketoacyl-ACP synthase III</shortName>
        <shortName evidence="9">KAS III</shortName>
        <ecNumber evidence="9">2.3.1.180</ecNumber>
    </recommendedName>
    <alternativeName>
        <fullName evidence="9">3-oxoacyl-[acyl-carrier-protein] synthase 3</fullName>
    </alternativeName>
    <alternativeName>
        <fullName evidence="9">3-oxoacyl-[acyl-carrier-protein] synthase III</fullName>
    </alternativeName>
</protein>
<comment type="pathway">
    <text evidence="9">Lipid metabolism; fatty acid biosynthesis.</text>
</comment>
<evidence type="ECO:0000256" key="4">
    <source>
        <dbReference type="ARBA" id="ARBA00022679"/>
    </source>
</evidence>
<keyword evidence="8 9" id="KW-0012">Acyltransferase</keyword>
<dbReference type="NCBIfam" id="TIGR00747">
    <property type="entry name" value="fabH"/>
    <property type="match status" value="1"/>
</dbReference>
<dbReference type="InterPro" id="IPR004655">
    <property type="entry name" value="FabH"/>
</dbReference>
<feature type="active site" evidence="9">
    <location>
        <position position="260"/>
    </location>
</feature>
<dbReference type="Pfam" id="PF08545">
    <property type="entry name" value="ACP_syn_III"/>
    <property type="match status" value="1"/>
</dbReference>
<keyword evidence="4 9" id="KW-0808">Transferase</keyword>
<keyword evidence="5 9" id="KW-0276">Fatty acid metabolism</keyword>
<comment type="similarity">
    <text evidence="1 9">Belongs to the thiolase-like superfamily. FabH family.</text>
</comment>
<keyword evidence="3 9" id="KW-0444">Lipid biosynthesis</keyword>
<dbReference type="Gene3D" id="3.40.47.10">
    <property type="match status" value="1"/>
</dbReference>
<evidence type="ECO:0000256" key="7">
    <source>
        <dbReference type="ARBA" id="ARBA00023160"/>
    </source>
</evidence>
<comment type="subunit">
    <text evidence="9">Homodimer.</text>
</comment>
<dbReference type="InterPro" id="IPR013747">
    <property type="entry name" value="ACP_syn_III_C"/>
</dbReference>
<name>A0ABT9U7H9_PAEHA</name>
<sequence length="335" mass="35757">MNFPNPDSIHSNAAITAIGSYVPERVMTNADLEKLVDTNDEWIVPRTGIRERRIAAEHEYTSDLCIAAVQDMIERYGVNVEDVDYIIVATTTPDAVVPGVASLVQARFGIARCGAVDVQAACAGFASSIQLANGLILSGMCRKVLVIGGETLSKVTDYTDRTTCILFGDGAGAFLMEKVAEGGQGITAMHSSTDGSLGHHVYLSGLSPLIGGQPIQQHARLVQNGREVYKWAVTQVSEGITGMLTRYGLQPDDIDWFVPHSANMRIVKAICERTGIASERTLTSMGDYGNTSAASIPLALDSAVREGLVKPGHLVLLYGFGGGLTQAGVMIRWSL</sequence>
<dbReference type="EMBL" id="JAUSSU010000007">
    <property type="protein sequence ID" value="MDQ0114404.1"/>
    <property type="molecule type" value="Genomic_DNA"/>
</dbReference>
<dbReference type="EC" id="2.3.1.180" evidence="9"/>
<evidence type="ECO:0000256" key="3">
    <source>
        <dbReference type="ARBA" id="ARBA00022516"/>
    </source>
</evidence>
<feature type="active site" evidence="9">
    <location>
        <position position="290"/>
    </location>
</feature>
<evidence type="ECO:0000256" key="6">
    <source>
        <dbReference type="ARBA" id="ARBA00023098"/>
    </source>
</evidence>
<keyword evidence="13" id="KW-1185">Reference proteome</keyword>
<dbReference type="RefSeq" id="WP_307205735.1">
    <property type="nucleotide sequence ID" value="NZ_JAUSSU010000007.1"/>
</dbReference>
<accession>A0ABT9U7H9</accession>
<feature type="domain" description="Beta-ketoacyl-[acyl-carrier-protein] synthase III C-terminal" evidence="10">
    <location>
        <begin position="244"/>
        <end position="333"/>
    </location>
</feature>
<feature type="active site" evidence="9">
    <location>
        <position position="122"/>
    </location>
</feature>
<reference evidence="12 13" key="1">
    <citation type="submission" date="2023-07" db="EMBL/GenBank/DDBJ databases">
        <title>Sorghum-associated microbial communities from plants grown in Nebraska, USA.</title>
        <authorList>
            <person name="Schachtman D."/>
        </authorList>
    </citation>
    <scope>NUCLEOTIDE SEQUENCE [LARGE SCALE GENOMIC DNA]</scope>
    <source>
        <strain evidence="12 13">CC482</strain>
    </source>
</reference>
<dbReference type="CDD" id="cd00830">
    <property type="entry name" value="KAS_III"/>
    <property type="match status" value="1"/>
</dbReference>